<comment type="caution">
    <text evidence="3">The sequence shown here is derived from an EMBL/GenBank/DDBJ whole genome shotgun (WGS) entry which is preliminary data.</text>
</comment>
<name>A0AA39PCL3_9AGAR</name>
<organism evidence="3 4">
    <name type="scientific">Armillaria novae-zelandiae</name>
    <dbReference type="NCBI Taxonomy" id="153914"/>
    <lineage>
        <taxon>Eukaryota</taxon>
        <taxon>Fungi</taxon>
        <taxon>Dikarya</taxon>
        <taxon>Basidiomycota</taxon>
        <taxon>Agaricomycotina</taxon>
        <taxon>Agaricomycetes</taxon>
        <taxon>Agaricomycetidae</taxon>
        <taxon>Agaricales</taxon>
        <taxon>Marasmiineae</taxon>
        <taxon>Physalacriaceae</taxon>
        <taxon>Armillaria</taxon>
    </lineage>
</organism>
<gene>
    <name evidence="3" type="ORF">IW261DRAFT_1472156</name>
</gene>
<dbReference type="InterPro" id="IPR000270">
    <property type="entry name" value="PB1_dom"/>
</dbReference>
<evidence type="ECO:0000313" key="3">
    <source>
        <dbReference type="EMBL" id="KAK0481726.1"/>
    </source>
</evidence>
<feature type="region of interest" description="Disordered" evidence="1">
    <location>
        <begin position="695"/>
        <end position="717"/>
    </location>
</feature>
<protein>
    <recommendedName>
        <fullName evidence="2">PB1 domain-containing protein</fullName>
    </recommendedName>
</protein>
<feature type="compositionally biased region" description="Pro residues" evidence="1">
    <location>
        <begin position="445"/>
        <end position="485"/>
    </location>
</feature>
<dbReference type="AlphaFoldDB" id="A0AA39PCL3"/>
<evidence type="ECO:0000313" key="4">
    <source>
        <dbReference type="Proteomes" id="UP001175227"/>
    </source>
</evidence>
<feature type="region of interest" description="Disordered" evidence="1">
    <location>
        <begin position="148"/>
        <end position="259"/>
    </location>
</feature>
<evidence type="ECO:0000259" key="2">
    <source>
        <dbReference type="PROSITE" id="PS51745"/>
    </source>
</evidence>
<dbReference type="InterPro" id="IPR053793">
    <property type="entry name" value="PB1-like"/>
</dbReference>
<feature type="compositionally biased region" description="Pro residues" evidence="1">
    <location>
        <begin position="492"/>
        <end position="521"/>
    </location>
</feature>
<dbReference type="SMART" id="SM00666">
    <property type="entry name" value="PB1"/>
    <property type="match status" value="1"/>
</dbReference>
<dbReference type="EMBL" id="JAUEPR010000008">
    <property type="protein sequence ID" value="KAK0481726.1"/>
    <property type="molecule type" value="Genomic_DNA"/>
</dbReference>
<feature type="compositionally biased region" description="Polar residues" evidence="1">
    <location>
        <begin position="202"/>
        <end position="212"/>
    </location>
</feature>
<proteinExistence type="predicted"/>
<reference evidence="3" key="1">
    <citation type="submission" date="2023-06" db="EMBL/GenBank/DDBJ databases">
        <authorList>
            <consortium name="Lawrence Berkeley National Laboratory"/>
            <person name="Ahrendt S."/>
            <person name="Sahu N."/>
            <person name="Indic B."/>
            <person name="Wong-Bajracharya J."/>
            <person name="Merenyi Z."/>
            <person name="Ke H.-M."/>
            <person name="Monk M."/>
            <person name="Kocsube S."/>
            <person name="Drula E."/>
            <person name="Lipzen A."/>
            <person name="Balint B."/>
            <person name="Henrissat B."/>
            <person name="Andreopoulos B."/>
            <person name="Martin F.M."/>
            <person name="Harder C.B."/>
            <person name="Rigling D."/>
            <person name="Ford K.L."/>
            <person name="Foster G.D."/>
            <person name="Pangilinan J."/>
            <person name="Papanicolaou A."/>
            <person name="Barry K."/>
            <person name="LaButti K."/>
            <person name="Viragh M."/>
            <person name="Koriabine M."/>
            <person name="Yan M."/>
            <person name="Riley R."/>
            <person name="Champramary S."/>
            <person name="Plett K.L."/>
            <person name="Tsai I.J."/>
            <person name="Slot J."/>
            <person name="Sipos G."/>
            <person name="Plett J."/>
            <person name="Nagy L.G."/>
            <person name="Grigoriev I.V."/>
        </authorList>
    </citation>
    <scope>NUCLEOTIDE SEQUENCE</scope>
    <source>
        <strain evidence="3">ICMP 16352</strain>
    </source>
</reference>
<feature type="domain" description="PB1" evidence="2">
    <location>
        <begin position="1"/>
        <end position="85"/>
    </location>
</feature>
<keyword evidence="4" id="KW-1185">Reference proteome</keyword>
<feature type="region of interest" description="Disordered" evidence="1">
    <location>
        <begin position="372"/>
        <end position="533"/>
    </location>
</feature>
<dbReference type="Gene3D" id="3.10.20.90">
    <property type="entry name" value="Phosphatidylinositol 3-kinase Catalytic Subunit, Chain A, domain 1"/>
    <property type="match status" value="1"/>
</dbReference>
<sequence>MTIQFKLRNERSAQTRRISFPHQPVWETLASKIGALYDIPLDKIAVTYIDADDDKVTLSTQDELQDFFQATHKSGEVDTRMSRVDLDDKSLPETPFGGPTSHRDTFGGDPNLPFHVDDDWQNIRSNNFNNMFMPPDLEPHGFVESVASHVDSSSDDDSMAPTPLDKGKGKAFDISSSVSTDSIPPPFRPFSTERGSLPPLSAHSTPRFSNIVPSPPQSNKPSSIAPVIGNQSTPKGGVSQGMSVPADSEALKASNESVAGATETLAAEDDDPPLAPLEDARPTPSLTHDIASLIDAFSNAFVAHPELSEGFKNLVRNAADGSYWTAHREALHQAATEYTQVAQSELQKAEEEAASRVSYAVAHLARTVAQAAGVPADPPAAESGEQPPAGGAPTSSSRAGWFPPFNPSPTGRGRGGFRGGPRRGGGPPFGHHGWMFGPPHGARRPGPPPPGSFPPPPMPPPPMGRDGPSGPPPHHVFPGHGFPPPPHDHRFPPPPPPDHLYNAPPPPNWSWRAPPPPPPPATTLDPPKSTPQELRAQVEAAKLLYKAEKERYRQDRAERQRAKMWGHRLAPPPPPPPEISTDDNIVPDPEEVETIRPPTPPSPNMLTHLVSQARGRYPQLEMTGVPRRANTYHGHTVSLSPADRAVGRIVKKLGDMGFTEMGHPDMTFTIRSQVPPEGEVTKEIEDNIVTTFIEELDVGHQTPPKASGSKDVPGAWD</sequence>
<dbReference type="SUPFAM" id="SSF54277">
    <property type="entry name" value="CAD &amp; PB1 domains"/>
    <property type="match status" value="1"/>
</dbReference>
<feature type="compositionally biased region" description="Gly residues" evidence="1">
    <location>
        <begin position="412"/>
        <end position="428"/>
    </location>
</feature>
<evidence type="ECO:0000256" key="1">
    <source>
        <dbReference type="SAM" id="MobiDB-lite"/>
    </source>
</evidence>
<dbReference type="PROSITE" id="PS51745">
    <property type="entry name" value="PB1"/>
    <property type="match status" value="1"/>
</dbReference>
<accession>A0AA39PCL3</accession>
<dbReference type="Proteomes" id="UP001175227">
    <property type="component" value="Unassembled WGS sequence"/>
</dbReference>
<dbReference type="Pfam" id="PF00564">
    <property type="entry name" value="PB1"/>
    <property type="match status" value="1"/>
</dbReference>
<feature type="compositionally biased region" description="Low complexity" evidence="1">
    <location>
        <begin position="429"/>
        <end position="440"/>
    </location>
</feature>